<keyword evidence="7 9" id="KW-0472">Membrane</keyword>
<evidence type="ECO:0000256" key="9">
    <source>
        <dbReference type="RuleBase" id="RU369079"/>
    </source>
</evidence>
<organism evidence="11 12">
    <name type="scientific">Limnohabitans radicicola</name>
    <dbReference type="NCBI Taxonomy" id="2771427"/>
    <lineage>
        <taxon>Bacteria</taxon>
        <taxon>Pseudomonadati</taxon>
        <taxon>Pseudomonadota</taxon>
        <taxon>Betaproteobacteria</taxon>
        <taxon>Burkholderiales</taxon>
        <taxon>Comamonadaceae</taxon>
        <taxon>Limnohabitans</taxon>
    </lineage>
</organism>
<evidence type="ECO:0000313" key="12">
    <source>
        <dbReference type="Proteomes" id="UP000647424"/>
    </source>
</evidence>
<proteinExistence type="inferred from homology"/>
<dbReference type="RefSeq" id="WP_191818007.1">
    <property type="nucleotide sequence ID" value="NZ_JACYFT010000001.1"/>
</dbReference>
<dbReference type="AlphaFoldDB" id="A0A927FFF4"/>
<evidence type="ECO:0000256" key="6">
    <source>
        <dbReference type="ARBA" id="ARBA00022989"/>
    </source>
</evidence>
<keyword evidence="4 9" id="KW-0997">Cell inner membrane</keyword>
<dbReference type="Pfam" id="PF04290">
    <property type="entry name" value="DctQ"/>
    <property type="match status" value="1"/>
</dbReference>
<feature type="transmembrane region" description="Helical" evidence="9">
    <location>
        <begin position="108"/>
        <end position="129"/>
    </location>
</feature>
<keyword evidence="6 9" id="KW-1133">Transmembrane helix</keyword>
<feature type="transmembrane region" description="Helical" evidence="9">
    <location>
        <begin position="36"/>
        <end position="58"/>
    </location>
</feature>
<evidence type="ECO:0000313" key="11">
    <source>
        <dbReference type="EMBL" id="MBD8049547.1"/>
    </source>
</evidence>
<comment type="subcellular location">
    <subcellularLocation>
        <location evidence="1 9">Cell inner membrane</location>
        <topology evidence="1 9">Multi-pass membrane protein</topology>
    </subcellularLocation>
</comment>
<accession>A0A927FFF4</accession>
<reference evidence="11" key="1">
    <citation type="submission" date="2020-09" db="EMBL/GenBank/DDBJ databases">
        <title>Genome seq and assembly of Limnohabitants sp.</title>
        <authorList>
            <person name="Chhetri G."/>
        </authorList>
    </citation>
    <scope>NUCLEOTIDE SEQUENCE</scope>
    <source>
        <strain evidence="11">JUR4</strain>
    </source>
</reference>
<sequence length="191" mass="21640">MSDLPDLDAMPKVMGDDGQFHATDDEVDLSGTPVEAWVALGFFWLLGATVFYQFITRYVMNNSASWTEEIARYMLIATVFTGATIGVAKNNHIQVDFFYRFMPTWLSRFMGTLVDVLRLAFFAAATVLTGQMMDKLGSYKMTIIDLPMNLVYGVVMAGFAAMTLRAIWVARVHWQRGYTVLERPESEMTDR</sequence>
<evidence type="ECO:0000256" key="8">
    <source>
        <dbReference type="ARBA" id="ARBA00038436"/>
    </source>
</evidence>
<dbReference type="EMBL" id="JACYFT010000001">
    <property type="protein sequence ID" value="MBD8049547.1"/>
    <property type="molecule type" value="Genomic_DNA"/>
</dbReference>
<comment type="caution">
    <text evidence="11">The sequence shown here is derived from an EMBL/GenBank/DDBJ whole genome shotgun (WGS) entry which is preliminary data.</text>
</comment>
<dbReference type="InterPro" id="IPR007387">
    <property type="entry name" value="TRAP_DctQ"/>
</dbReference>
<comment type="subunit">
    <text evidence="9">The complex comprises the extracytoplasmic solute receptor protein and the two transmembrane proteins.</text>
</comment>
<evidence type="ECO:0000256" key="3">
    <source>
        <dbReference type="ARBA" id="ARBA00022475"/>
    </source>
</evidence>
<evidence type="ECO:0000256" key="4">
    <source>
        <dbReference type="ARBA" id="ARBA00022519"/>
    </source>
</evidence>
<dbReference type="GO" id="GO:0015740">
    <property type="term" value="P:C4-dicarboxylate transport"/>
    <property type="evidence" value="ECO:0007669"/>
    <property type="project" value="TreeGrafter"/>
</dbReference>
<evidence type="ECO:0000256" key="2">
    <source>
        <dbReference type="ARBA" id="ARBA00022448"/>
    </source>
</evidence>
<dbReference type="GO" id="GO:0022857">
    <property type="term" value="F:transmembrane transporter activity"/>
    <property type="evidence" value="ECO:0007669"/>
    <property type="project" value="UniProtKB-UniRule"/>
</dbReference>
<dbReference type="PANTHER" id="PTHR35011:SF11">
    <property type="entry name" value="TRAP TRANSPORTER SMALL PERMEASE PROTEIN"/>
    <property type="match status" value="1"/>
</dbReference>
<feature type="transmembrane region" description="Helical" evidence="9">
    <location>
        <begin position="70"/>
        <end position="88"/>
    </location>
</feature>
<protein>
    <recommendedName>
        <fullName evidence="9">TRAP transporter small permease protein</fullName>
    </recommendedName>
</protein>
<evidence type="ECO:0000256" key="7">
    <source>
        <dbReference type="ARBA" id="ARBA00023136"/>
    </source>
</evidence>
<evidence type="ECO:0000259" key="10">
    <source>
        <dbReference type="Pfam" id="PF04290"/>
    </source>
</evidence>
<dbReference type="Proteomes" id="UP000647424">
    <property type="component" value="Unassembled WGS sequence"/>
</dbReference>
<name>A0A927FFF4_9BURK</name>
<feature type="domain" description="Tripartite ATP-independent periplasmic transporters DctQ component" evidence="10">
    <location>
        <begin position="48"/>
        <end position="167"/>
    </location>
</feature>
<gene>
    <name evidence="11" type="ORF">IC609_03250</name>
</gene>
<feature type="transmembrane region" description="Helical" evidence="9">
    <location>
        <begin position="150"/>
        <end position="170"/>
    </location>
</feature>
<dbReference type="GO" id="GO:0005886">
    <property type="term" value="C:plasma membrane"/>
    <property type="evidence" value="ECO:0007669"/>
    <property type="project" value="UniProtKB-SubCell"/>
</dbReference>
<comment type="function">
    <text evidence="9">Part of the tripartite ATP-independent periplasmic (TRAP) transport system.</text>
</comment>
<keyword evidence="12" id="KW-1185">Reference proteome</keyword>
<keyword evidence="5 9" id="KW-0812">Transmembrane</keyword>
<evidence type="ECO:0000256" key="5">
    <source>
        <dbReference type="ARBA" id="ARBA00022692"/>
    </source>
</evidence>
<evidence type="ECO:0000256" key="1">
    <source>
        <dbReference type="ARBA" id="ARBA00004429"/>
    </source>
</evidence>
<comment type="similarity">
    <text evidence="8 9">Belongs to the TRAP transporter small permease family.</text>
</comment>
<keyword evidence="2 9" id="KW-0813">Transport</keyword>
<keyword evidence="3" id="KW-1003">Cell membrane</keyword>
<dbReference type="InterPro" id="IPR055348">
    <property type="entry name" value="DctQ"/>
</dbReference>
<dbReference type="PANTHER" id="PTHR35011">
    <property type="entry name" value="2,3-DIKETO-L-GULONATE TRAP TRANSPORTER SMALL PERMEASE PROTEIN YIAM"/>
    <property type="match status" value="1"/>
</dbReference>